<dbReference type="AlphaFoldDB" id="A0A1P8WDJ6"/>
<dbReference type="RefSeq" id="WP_077023806.1">
    <property type="nucleotide sequence ID" value="NZ_CP017641.1"/>
</dbReference>
<dbReference type="InterPro" id="IPR011013">
    <property type="entry name" value="Gal_mutarotase_sf_dom"/>
</dbReference>
<dbReference type="EC" id="5.1.3.3" evidence="1"/>
<dbReference type="KEGG" id="fmr:Fuma_01753"/>
<dbReference type="Pfam" id="PF01263">
    <property type="entry name" value="Aldose_epim"/>
    <property type="match status" value="1"/>
</dbReference>
<dbReference type="GO" id="GO:0004034">
    <property type="term" value="F:aldose 1-epimerase activity"/>
    <property type="evidence" value="ECO:0007669"/>
    <property type="project" value="UniProtKB-EC"/>
</dbReference>
<organism evidence="1 2">
    <name type="scientific">Fuerstiella marisgermanici</name>
    <dbReference type="NCBI Taxonomy" id="1891926"/>
    <lineage>
        <taxon>Bacteria</taxon>
        <taxon>Pseudomonadati</taxon>
        <taxon>Planctomycetota</taxon>
        <taxon>Planctomycetia</taxon>
        <taxon>Planctomycetales</taxon>
        <taxon>Planctomycetaceae</taxon>
        <taxon>Fuerstiella</taxon>
    </lineage>
</organism>
<sequence>MQIVVLNDPITGSSAQIAAHLGFNCFDFTARVNDESVAVIHAAEGFADGTKPPSHSGIPLLFPFPNRIRSGRYSWDGKDYELPESLVGYEGSGNAIHGFCLDRPWRIVSQTESSVTGVFQTSKDAPERLPLWPADAEIEICYSLNNACLRADIEVGNPSDTPLPWGFGTHAYFKLPLSRNSDADKCAVYAPVKKTWELNGCLPTGQILDPPKDAQLDRSPYFGDLKVDDVYTSVESSNGVVECKVTDEQAGLQMIQRCDDSFREIVAFTPPWATAVCLEPYTCTTDAINLQQQGVDAGLQVLEPGGKWNGWIEIAVGTVGC</sequence>
<dbReference type="Proteomes" id="UP000187735">
    <property type="component" value="Chromosome"/>
</dbReference>
<evidence type="ECO:0000313" key="2">
    <source>
        <dbReference type="Proteomes" id="UP000187735"/>
    </source>
</evidence>
<dbReference type="Gene3D" id="2.70.98.10">
    <property type="match status" value="1"/>
</dbReference>
<accession>A0A1P8WDJ6</accession>
<dbReference type="OrthoDB" id="9795355at2"/>
<dbReference type="CDD" id="cd01081">
    <property type="entry name" value="Aldose_epim"/>
    <property type="match status" value="1"/>
</dbReference>
<evidence type="ECO:0000313" key="1">
    <source>
        <dbReference type="EMBL" id="APZ92146.1"/>
    </source>
</evidence>
<protein>
    <submittedName>
        <fullName evidence="1">Aldose 1-epimerase</fullName>
        <ecNumber evidence="1">5.1.3.3</ecNumber>
    </submittedName>
</protein>
<keyword evidence="1" id="KW-0413">Isomerase</keyword>
<reference evidence="1 2" key="1">
    <citation type="journal article" date="2016" name="Front. Microbiol.">
        <title>Fuerstia marisgermanicae gen. nov., sp. nov., an Unusual Member of the Phylum Planctomycetes from the German Wadden Sea.</title>
        <authorList>
            <person name="Kohn T."/>
            <person name="Heuer A."/>
            <person name="Jogler M."/>
            <person name="Vollmers J."/>
            <person name="Boedeker C."/>
            <person name="Bunk B."/>
            <person name="Rast P."/>
            <person name="Borchert D."/>
            <person name="Glockner I."/>
            <person name="Freese H.M."/>
            <person name="Klenk H.P."/>
            <person name="Overmann J."/>
            <person name="Kaster A.K."/>
            <person name="Rohde M."/>
            <person name="Wiegand S."/>
            <person name="Jogler C."/>
        </authorList>
    </citation>
    <scope>NUCLEOTIDE SEQUENCE [LARGE SCALE GENOMIC DNA]</scope>
    <source>
        <strain evidence="1 2">NH11</strain>
    </source>
</reference>
<proteinExistence type="predicted"/>
<dbReference type="GO" id="GO:0005975">
    <property type="term" value="P:carbohydrate metabolic process"/>
    <property type="evidence" value="ECO:0007669"/>
    <property type="project" value="InterPro"/>
</dbReference>
<dbReference type="InterPro" id="IPR008183">
    <property type="entry name" value="Aldose_1/G6P_1-epimerase"/>
</dbReference>
<dbReference type="EMBL" id="CP017641">
    <property type="protein sequence ID" value="APZ92146.1"/>
    <property type="molecule type" value="Genomic_DNA"/>
</dbReference>
<dbReference type="STRING" id="1891926.Fuma_01753"/>
<keyword evidence="2" id="KW-1185">Reference proteome</keyword>
<name>A0A1P8WDJ6_9PLAN</name>
<dbReference type="InterPro" id="IPR014718">
    <property type="entry name" value="GH-type_carb-bd"/>
</dbReference>
<dbReference type="SUPFAM" id="SSF74650">
    <property type="entry name" value="Galactose mutarotase-like"/>
    <property type="match status" value="1"/>
</dbReference>
<gene>
    <name evidence="1" type="primary">galM</name>
    <name evidence="1" type="ORF">Fuma_01753</name>
</gene>
<dbReference type="GO" id="GO:0030246">
    <property type="term" value="F:carbohydrate binding"/>
    <property type="evidence" value="ECO:0007669"/>
    <property type="project" value="InterPro"/>
</dbReference>